<dbReference type="PANTHER" id="PTHR33052">
    <property type="entry name" value="DUF4228 DOMAIN PROTEIN-RELATED"/>
    <property type="match status" value="1"/>
</dbReference>
<evidence type="ECO:0000313" key="3">
    <source>
        <dbReference type="Proteomes" id="UP001054889"/>
    </source>
</evidence>
<gene>
    <name evidence="2" type="primary">gb10815</name>
    <name evidence="2" type="ORF">PR202_gb10815</name>
</gene>
<reference evidence="2" key="2">
    <citation type="submission" date="2021-12" db="EMBL/GenBank/DDBJ databases">
        <title>Resequencing data analysis of finger millet.</title>
        <authorList>
            <person name="Hatakeyama M."/>
            <person name="Aluri S."/>
            <person name="Balachadran M.T."/>
            <person name="Sivarajan S.R."/>
            <person name="Poveda L."/>
            <person name="Shimizu-Inatsugi R."/>
            <person name="Schlapbach R."/>
            <person name="Sreeman S.M."/>
            <person name="Shimizu K.K."/>
        </authorList>
    </citation>
    <scope>NUCLEOTIDE SEQUENCE</scope>
</reference>
<sequence>MGLCVSCDAADEGATTARVVLPSGELREYSPTATAALVLHQEADGGEGWFLCDADAMGLEGTAVSPVGAGEELRPGQIYFLLPAEMQRRRLTGEEVAALAVKASSALVKAAAAAAPSSPCRRGRSRRGAVAPLVFPLPEEEYYAAADEPMSPVAAKAAAAVQKRRVGSPRGGRASRFAPDPDLTAIPESE</sequence>
<dbReference type="EMBL" id="BQKI01000076">
    <property type="protein sequence ID" value="GJN23188.1"/>
    <property type="molecule type" value="Genomic_DNA"/>
</dbReference>
<accession>A0AAV5EIK6</accession>
<name>A0AAV5EIK6_ELECO</name>
<dbReference type="InterPro" id="IPR025322">
    <property type="entry name" value="PADRE_dom"/>
</dbReference>
<keyword evidence="3" id="KW-1185">Reference proteome</keyword>
<feature type="region of interest" description="Disordered" evidence="1">
    <location>
        <begin position="162"/>
        <end position="190"/>
    </location>
</feature>
<organism evidence="2 3">
    <name type="scientific">Eleusine coracana subsp. coracana</name>
    <dbReference type="NCBI Taxonomy" id="191504"/>
    <lineage>
        <taxon>Eukaryota</taxon>
        <taxon>Viridiplantae</taxon>
        <taxon>Streptophyta</taxon>
        <taxon>Embryophyta</taxon>
        <taxon>Tracheophyta</taxon>
        <taxon>Spermatophyta</taxon>
        <taxon>Magnoliopsida</taxon>
        <taxon>Liliopsida</taxon>
        <taxon>Poales</taxon>
        <taxon>Poaceae</taxon>
        <taxon>PACMAD clade</taxon>
        <taxon>Chloridoideae</taxon>
        <taxon>Cynodonteae</taxon>
        <taxon>Eleusininae</taxon>
        <taxon>Eleusine</taxon>
    </lineage>
</organism>
<protein>
    <submittedName>
        <fullName evidence="2">Uncharacterized protein</fullName>
    </submittedName>
</protein>
<dbReference type="Pfam" id="PF14009">
    <property type="entry name" value="PADRE"/>
    <property type="match status" value="1"/>
</dbReference>
<reference evidence="2" key="1">
    <citation type="journal article" date="2018" name="DNA Res.">
        <title>Multiple hybrid de novo genome assembly of finger millet, an orphan allotetraploid crop.</title>
        <authorList>
            <person name="Hatakeyama M."/>
            <person name="Aluri S."/>
            <person name="Balachadran M.T."/>
            <person name="Sivarajan S.R."/>
            <person name="Patrignani A."/>
            <person name="Gruter S."/>
            <person name="Poveda L."/>
            <person name="Shimizu-Inatsugi R."/>
            <person name="Baeten J."/>
            <person name="Francoijs K.J."/>
            <person name="Nataraja K.N."/>
            <person name="Reddy Y.A.N."/>
            <person name="Phadnis S."/>
            <person name="Ravikumar R.L."/>
            <person name="Schlapbach R."/>
            <person name="Sreeman S.M."/>
            <person name="Shimizu K.K."/>
        </authorList>
    </citation>
    <scope>NUCLEOTIDE SEQUENCE</scope>
</reference>
<evidence type="ECO:0000313" key="2">
    <source>
        <dbReference type="EMBL" id="GJN23188.1"/>
    </source>
</evidence>
<dbReference type="AlphaFoldDB" id="A0AAV5EIK6"/>
<comment type="caution">
    <text evidence="2">The sequence shown here is derived from an EMBL/GenBank/DDBJ whole genome shotgun (WGS) entry which is preliminary data.</text>
</comment>
<dbReference type="Proteomes" id="UP001054889">
    <property type="component" value="Unassembled WGS sequence"/>
</dbReference>
<proteinExistence type="predicted"/>
<evidence type="ECO:0000256" key="1">
    <source>
        <dbReference type="SAM" id="MobiDB-lite"/>
    </source>
</evidence>